<sequence length="885" mass="98447">MQPRSRIRGRDPPPPPGGRYRRRSPAPPSPRHQRRPRDPPPPQPKRRSSELPPPRRYEENPNPLPNGFAAAAAAAAERRSRGDILLEAGRLAAHYLVAKGLLPEHVLLAREDPNHNTSYRPEPPVPVPAPAPAPAPPPPPSSFGRKRDEDDGSRWRRSGSGAGDLGRVSKWDDDREAKRSGWDRRSHSFDGRRKYNDAVGGDADRGGRRPRDYNEPKRPPMSRSYSHNDRRALADGRVDRRRRSRSRSRSRSRTRSYYSGNRRDPDLRAGTRDLDRSKVPDSGVVPAARGDGGVHNADVDEIPRQLKVPSSVVVMEMNDGAVEAVAIEDKQVESETAGLDHAQDMSEGEDGEFAEEISEDEDGEFAASDLNDEDGDEMDDTQSKPSDVHVHISESIDEPVHRQSQLSNTEGMETGIAHMDACMLEPLAENNVCSETRYEMEAPQAGAETAVGDLYRDEQEQPLTEDNGCSEVKYEMEAPQSELETGVGNLVRDEQEQLLAENNNCSEVRYDMKAPQGEVKTGVGGLGDDQAQQLMVTDGYSELRYETETPQTEVETVVGDLSRDEHELPAWYKIFDLNVIETPVGCEVSEISCGHPADDLCDSVPDLVGQANQQANDDTSKIQGQDDHAGTNQMLEDESDLSNYDLNNEVDEHAQDDTSENQVQDKNAEDNHLLEDGHDLTKYDVNNEAGEHADDNHLVNSAEILLSHSMVAHTSDNCHMNSEKMLLKQNVDEQQMENEQMLIDQVNTVQVLDSHHVKDEQLLLGHGADDHHQMEPNPMAFPLGSHDLDDYYLSSKQILLNNDADQHAGDIHHLKDGQIILDEAADGQARVHNMGNGRTIPVIDLEDDYAQQSASRNTGEYLESISDTSHKYTDNVLQEHMCSQD</sequence>
<feature type="compositionally biased region" description="Basic and acidic residues" evidence="1">
    <location>
        <begin position="666"/>
        <end position="677"/>
    </location>
</feature>
<feature type="compositionally biased region" description="Acidic residues" evidence="1">
    <location>
        <begin position="346"/>
        <end position="380"/>
    </location>
</feature>
<feature type="region of interest" description="Disordered" evidence="1">
    <location>
        <begin position="112"/>
        <end position="302"/>
    </location>
</feature>
<dbReference type="PANTHER" id="PTHR36056">
    <property type="entry name" value="PROTEIN, PUTATIVE-RELATED"/>
    <property type="match status" value="1"/>
</dbReference>
<proteinExistence type="predicted"/>
<name>A0A194YLI5_SORBI</name>
<dbReference type="EMBL" id="CM000769">
    <property type="protein sequence ID" value="KXG20848.1"/>
    <property type="molecule type" value="Genomic_DNA"/>
</dbReference>
<evidence type="ECO:0000256" key="1">
    <source>
        <dbReference type="SAM" id="MobiDB-lite"/>
    </source>
</evidence>
<protein>
    <submittedName>
        <fullName evidence="2">Uncharacterized protein</fullName>
    </submittedName>
</protein>
<dbReference type="AlphaFoldDB" id="A0A194YLI5"/>
<organism evidence="2 3">
    <name type="scientific">Sorghum bicolor</name>
    <name type="common">Sorghum</name>
    <name type="synonym">Sorghum vulgare</name>
    <dbReference type="NCBI Taxonomy" id="4558"/>
    <lineage>
        <taxon>Eukaryota</taxon>
        <taxon>Viridiplantae</taxon>
        <taxon>Streptophyta</taxon>
        <taxon>Embryophyta</taxon>
        <taxon>Tracheophyta</taxon>
        <taxon>Spermatophyta</taxon>
        <taxon>Magnoliopsida</taxon>
        <taxon>Liliopsida</taxon>
        <taxon>Poales</taxon>
        <taxon>Poaceae</taxon>
        <taxon>PACMAD clade</taxon>
        <taxon>Panicoideae</taxon>
        <taxon>Andropogonodae</taxon>
        <taxon>Andropogoneae</taxon>
        <taxon>Sorghinae</taxon>
        <taxon>Sorghum</taxon>
    </lineage>
</organism>
<reference evidence="3" key="2">
    <citation type="journal article" date="2018" name="Plant J.">
        <title>The Sorghum bicolor reference genome: improved assembly, gene annotations, a transcriptome atlas, and signatures of genome organization.</title>
        <authorList>
            <person name="McCormick R.F."/>
            <person name="Truong S.K."/>
            <person name="Sreedasyam A."/>
            <person name="Jenkins J."/>
            <person name="Shu S."/>
            <person name="Sims D."/>
            <person name="Kennedy M."/>
            <person name="Amirebrahimi M."/>
            <person name="Weers B.D."/>
            <person name="McKinley B."/>
            <person name="Mattison A."/>
            <person name="Morishige D.T."/>
            <person name="Grimwood J."/>
            <person name="Schmutz J."/>
            <person name="Mullet J.E."/>
        </authorList>
    </citation>
    <scope>NUCLEOTIDE SEQUENCE [LARGE SCALE GENOMIC DNA]</scope>
    <source>
        <strain evidence="3">cv. BTx623</strain>
    </source>
</reference>
<feature type="compositionally biased region" description="Basic residues" evidence="1">
    <location>
        <begin position="239"/>
        <end position="254"/>
    </location>
</feature>
<dbReference type="FunCoup" id="A0A194YLI5">
    <property type="interactions" value="821"/>
</dbReference>
<dbReference type="Gramene" id="KXG20848">
    <property type="protein sequence ID" value="KXG20848"/>
    <property type="gene ID" value="SORBI_3010G262100"/>
</dbReference>
<dbReference type="PANTHER" id="PTHR36056:SF5">
    <property type="entry name" value="OS04G0690400 PROTEIN"/>
    <property type="match status" value="1"/>
</dbReference>
<feature type="compositionally biased region" description="Basic and acidic residues" evidence="1">
    <location>
        <begin position="47"/>
        <end position="59"/>
    </location>
</feature>
<dbReference type="InParanoid" id="A0A194YLI5"/>
<dbReference type="Proteomes" id="UP000000768">
    <property type="component" value="Chromosome 10"/>
</dbReference>
<reference evidence="2 3" key="1">
    <citation type="journal article" date="2009" name="Nature">
        <title>The Sorghum bicolor genome and the diversification of grasses.</title>
        <authorList>
            <person name="Paterson A.H."/>
            <person name="Bowers J.E."/>
            <person name="Bruggmann R."/>
            <person name="Dubchak I."/>
            <person name="Grimwood J."/>
            <person name="Gundlach H."/>
            <person name="Haberer G."/>
            <person name="Hellsten U."/>
            <person name="Mitros T."/>
            <person name="Poliakov A."/>
            <person name="Schmutz J."/>
            <person name="Spannagl M."/>
            <person name="Tang H."/>
            <person name="Wang X."/>
            <person name="Wicker T."/>
            <person name="Bharti A.K."/>
            <person name="Chapman J."/>
            <person name="Feltus F.A."/>
            <person name="Gowik U."/>
            <person name="Grigoriev I.V."/>
            <person name="Lyons E."/>
            <person name="Maher C.A."/>
            <person name="Martis M."/>
            <person name="Narechania A."/>
            <person name="Otillar R.P."/>
            <person name="Penning B.W."/>
            <person name="Salamov A.A."/>
            <person name="Wang Y."/>
            <person name="Zhang L."/>
            <person name="Carpita N.C."/>
            <person name="Freeling M."/>
            <person name="Gingle A.R."/>
            <person name="Hash C.T."/>
            <person name="Keller B."/>
            <person name="Klein P."/>
            <person name="Kresovich S."/>
            <person name="McCann M.C."/>
            <person name="Ming R."/>
            <person name="Peterson D.G."/>
            <person name="Mehboob-ur-Rahman"/>
            <person name="Ware D."/>
            <person name="Westhoff P."/>
            <person name="Mayer K.F."/>
            <person name="Messing J."/>
            <person name="Rokhsar D.S."/>
        </authorList>
    </citation>
    <scope>NUCLEOTIDE SEQUENCE [LARGE SCALE GENOMIC DNA]</scope>
    <source>
        <strain evidence="3">cv. BTx623</strain>
    </source>
</reference>
<feature type="compositionally biased region" description="Basic and acidic residues" evidence="1">
    <location>
        <begin position="261"/>
        <end position="279"/>
    </location>
</feature>
<gene>
    <name evidence="2" type="ORF">SORBI_3010G262100</name>
</gene>
<dbReference type="InterPro" id="IPR040276">
    <property type="entry name" value="At4g26450-like"/>
</dbReference>
<feature type="compositionally biased region" description="Basic and acidic residues" evidence="1">
    <location>
        <begin position="167"/>
        <end position="218"/>
    </location>
</feature>
<dbReference type="OrthoDB" id="677162at2759"/>
<evidence type="ECO:0000313" key="2">
    <source>
        <dbReference type="EMBL" id="KXG20848.1"/>
    </source>
</evidence>
<dbReference type="STRING" id="4558.A0A194YLI5"/>
<keyword evidence="3" id="KW-1185">Reference proteome</keyword>
<feature type="region of interest" description="Disordered" evidence="1">
    <location>
        <begin position="330"/>
        <end position="388"/>
    </location>
</feature>
<feature type="compositionally biased region" description="Pro residues" evidence="1">
    <location>
        <begin position="121"/>
        <end position="141"/>
    </location>
</feature>
<accession>A0A194YLI5</accession>
<dbReference type="eggNOG" id="ENOG502QRUN">
    <property type="taxonomic scope" value="Eukaryota"/>
</dbReference>
<evidence type="ECO:0000313" key="3">
    <source>
        <dbReference type="Proteomes" id="UP000000768"/>
    </source>
</evidence>
<dbReference type="OMA" id="GCSEVKY"/>
<feature type="region of interest" description="Disordered" evidence="1">
    <location>
        <begin position="653"/>
        <end position="677"/>
    </location>
</feature>
<feature type="region of interest" description="Disordered" evidence="1">
    <location>
        <begin position="1"/>
        <end position="68"/>
    </location>
</feature>
<feature type="compositionally biased region" description="Basic and acidic residues" evidence="1">
    <location>
        <begin position="226"/>
        <end position="238"/>
    </location>
</feature>
<feature type="compositionally biased region" description="Basic and acidic residues" evidence="1">
    <location>
        <begin position="145"/>
        <end position="154"/>
    </location>
</feature>